<evidence type="ECO:0000313" key="2">
    <source>
        <dbReference type="EMBL" id="ANC78753.1"/>
    </source>
</evidence>
<dbReference type="SUPFAM" id="SSF160631">
    <property type="entry name" value="SMI1/KNR4-like"/>
    <property type="match status" value="1"/>
</dbReference>
<dbReference type="NCBIfam" id="NF038335">
    <property type="entry name" value="YPO0640_fam"/>
    <property type="match status" value="1"/>
</dbReference>
<dbReference type="RefSeq" id="WP_066398395.1">
    <property type="nucleotide sequence ID" value="NZ_CP015378.1"/>
</dbReference>
<name>A0A160IQL0_9BACL</name>
<protein>
    <submittedName>
        <fullName evidence="2">SMI1 / KNR4 family protein</fullName>
    </submittedName>
</protein>
<gene>
    <name evidence="2" type="ORF">ABE65_018890</name>
</gene>
<organism evidence="2 3">
    <name type="scientific">Fictibacillus phosphorivorans</name>
    <dbReference type="NCBI Taxonomy" id="1221500"/>
    <lineage>
        <taxon>Bacteria</taxon>
        <taxon>Bacillati</taxon>
        <taxon>Bacillota</taxon>
        <taxon>Bacilli</taxon>
        <taxon>Bacillales</taxon>
        <taxon>Fictibacillaceae</taxon>
        <taxon>Fictibacillus</taxon>
    </lineage>
</organism>
<dbReference type="Pfam" id="PF09346">
    <property type="entry name" value="SMI1_KNR4"/>
    <property type="match status" value="1"/>
</dbReference>
<sequence>MSHWKDLLLEIKKIEEKYESSLRNPACDSEIMKMKNNVEQNLISVALPSSYIKFLQTTNGLDFNGLVIYGVDQVFLEKKKAIDFQGFIETNNLWHENDWQKQYIFYGDSNTAWYGYDQVENKYVELDKPSGTLIQSFESFDSMLSCAFETIL</sequence>
<dbReference type="EMBL" id="CP015378">
    <property type="protein sequence ID" value="ANC78753.1"/>
    <property type="molecule type" value="Genomic_DNA"/>
</dbReference>
<keyword evidence="3" id="KW-1185">Reference proteome</keyword>
<evidence type="ECO:0000313" key="3">
    <source>
        <dbReference type="Proteomes" id="UP000076623"/>
    </source>
</evidence>
<dbReference type="InterPro" id="IPR037883">
    <property type="entry name" value="Knr4/Smi1-like_sf"/>
</dbReference>
<feature type="domain" description="Knr4/Smi1-like" evidence="1">
    <location>
        <begin position="37"/>
        <end position="145"/>
    </location>
</feature>
<evidence type="ECO:0000259" key="1">
    <source>
        <dbReference type="Pfam" id="PF09346"/>
    </source>
</evidence>
<dbReference type="InterPro" id="IPR018958">
    <property type="entry name" value="Knr4/Smi1-like_dom"/>
</dbReference>
<dbReference type="Proteomes" id="UP000076623">
    <property type="component" value="Chromosome"/>
</dbReference>
<dbReference type="KEGG" id="fpn:ABE65_018890"/>
<dbReference type="STRING" id="1221500.ABE65_018890"/>
<reference evidence="2 3" key="1">
    <citation type="submission" date="2016-04" db="EMBL/GenBank/DDBJ databases">
        <title>Complete genome sequence of Fictibacillus phosphorivorans G25-29, a strain toxic to nematodes.</title>
        <authorList>
            <person name="Zheng Z."/>
        </authorList>
    </citation>
    <scope>NUCLEOTIDE SEQUENCE [LARGE SCALE GENOMIC DNA]</scope>
    <source>
        <strain evidence="2 3">G25-29</strain>
    </source>
</reference>
<proteinExistence type="predicted"/>
<accession>A0A160IQL0</accession>
<dbReference type="Gene3D" id="3.40.1580.10">
    <property type="entry name" value="SMI1/KNR4-like"/>
    <property type="match status" value="1"/>
</dbReference>
<dbReference type="AlphaFoldDB" id="A0A160IQL0"/>